<dbReference type="EMBL" id="GG666623">
    <property type="protein sequence ID" value="EEN47974.1"/>
    <property type="molecule type" value="Genomic_DNA"/>
</dbReference>
<evidence type="ECO:0000313" key="3">
    <source>
        <dbReference type="EMBL" id="EEN47974.1"/>
    </source>
</evidence>
<sequence length="1069" mass="119730">MASAVLCFLCAIDMRVNGKVAHTRKFFADSVSDKSPASRLEAVLGIEIKKGSSICAPCNREVTHVLQWQRDTDKCTKAIEKWRGIFSGPKEVGGPKTPQKQTSAPLEERGGETKRNLPFTPTRHSPARKVTRLSVEARENIAPPPSDTTSLQILLKYPSDKHARVIELKGDAKALVQQVTEKSWNAAANSALRMKNMGAALQKKVAKKINTEVRDLAGSSILGKTSPDDLVNFNMDAFAEELETRTPWLNACFQGACGKESRPAQIAKCTAASICVKVEHPTLSAWQYRNSFVLLQGGAKKKAFKRLNKQNICMSHSRSIAKQVEFGKNRDRDMMEWKATIEAQFGAISSLEELYSIIEEEEASGEKATLDQSGNSTISSADLQACNFSFPSFVQDSPEDDMSELGVEPLGQQLEEDNTNITKDIPDVQTTLTTKLQNIPGYKVEEYKRAIFAITQSISSLHKTAKDIIASAITLLKVMPIRTYQVIFDNVDIFVTAKHQSKRNKNRSLHWIQQYAVIDRVLNDLDSSTPQKSLRDLTVADYLPTEAIQAQLRRDYIIIVSRIMVDCLAAFEQLKKAAVRHIPHPYSEEMSKASEQTWLGLQFKNENVSADMVEILRYIQTHFVPAEEDPEGRIQRLLLTILLGGDWLSVERAENVQLAFMDGDNAEERLDGLLPKFELWHAIRNLVEILHSIFYKEASAGDKGSLCSNMNVVGATTAKKGPHDAYNHYKEYINKDIDALIIYACLKAFKLESIDARPADFPPAYILNANLHVQKDWLESRAAEIVDDLLAGNTESLHDIREGMAPKPRPQLPCRHPGCPKVYVRPGARVTHEKGHHDLVVEEESEESSLPKEDHIYNYQTSKLTLALLIRNMDDATKEGDGERLSRCFRMALLYYKAYGHTKYAYGTLMFFAKVNALLPPKLAHSLVWNRVVNNRGGKGNNIPLDQNLEHMNNYLKSFLKHLGPNLNEQSAARIANAIGEMAALLKRADSDLGVRSDSGRHTKADRIPELHTLVDQYAQVEALSYVPGREYNSFPGFKRDLLAKLSSVNLAKWVNRLVSKWSATYENA</sequence>
<evidence type="ECO:0000259" key="2">
    <source>
        <dbReference type="Pfam" id="PF20231"/>
    </source>
</evidence>
<dbReference type="eggNOG" id="ENOG502SJUI">
    <property type="taxonomic scope" value="Eukaryota"/>
</dbReference>
<dbReference type="InParanoid" id="C3ZHH9"/>
<protein>
    <recommendedName>
        <fullName evidence="2">DUF6589 domain-containing protein</fullName>
    </recommendedName>
</protein>
<evidence type="ECO:0000256" key="1">
    <source>
        <dbReference type="SAM" id="MobiDB-lite"/>
    </source>
</evidence>
<accession>C3ZHH9</accession>
<dbReference type="InterPro" id="IPR046496">
    <property type="entry name" value="DUF6589"/>
</dbReference>
<reference evidence="3" key="1">
    <citation type="journal article" date="2008" name="Nature">
        <title>The amphioxus genome and the evolution of the chordate karyotype.</title>
        <authorList>
            <consortium name="US DOE Joint Genome Institute (JGI-PGF)"/>
            <person name="Putnam N.H."/>
            <person name="Butts T."/>
            <person name="Ferrier D.E.K."/>
            <person name="Furlong R.F."/>
            <person name="Hellsten U."/>
            <person name="Kawashima T."/>
            <person name="Robinson-Rechavi M."/>
            <person name="Shoguchi E."/>
            <person name="Terry A."/>
            <person name="Yu J.-K."/>
            <person name="Benito-Gutierrez E.L."/>
            <person name="Dubchak I."/>
            <person name="Garcia-Fernandez J."/>
            <person name="Gibson-Brown J.J."/>
            <person name="Grigoriev I.V."/>
            <person name="Horton A.C."/>
            <person name="de Jong P.J."/>
            <person name="Jurka J."/>
            <person name="Kapitonov V.V."/>
            <person name="Kohara Y."/>
            <person name="Kuroki Y."/>
            <person name="Lindquist E."/>
            <person name="Lucas S."/>
            <person name="Osoegawa K."/>
            <person name="Pennacchio L.A."/>
            <person name="Salamov A.A."/>
            <person name="Satou Y."/>
            <person name="Sauka-Spengler T."/>
            <person name="Schmutz J."/>
            <person name="Shin-I T."/>
            <person name="Toyoda A."/>
            <person name="Bronner-Fraser M."/>
            <person name="Fujiyama A."/>
            <person name="Holland L.Z."/>
            <person name="Holland P.W.H."/>
            <person name="Satoh N."/>
            <person name="Rokhsar D.S."/>
        </authorList>
    </citation>
    <scope>NUCLEOTIDE SEQUENCE [LARGE SCALE GENOMIC DNA]</scope>
    <source>
        <strain evidence="3">S238N-H82</strain>
        <tissue evidence="3">Testes</tissue>
    </source>
</reference>
<feature type="domain" description="DUF6589" evidence="2">
    <location>
        <begin position="537"/>
        <end position="1002"/>
    </location>
</feature>
<feature type="compositionally biased region" description="Basic and acidic residues" evidence="1">
    <location>
        <begin position="106"/>
        <end position="115"/>
    </location>
</feature>
<dbReference type="AlphaFoldDB" id="C3ZHH9"/>
<organism>
    <name type="scientific">Branchiostoma floridae</name>
    <name type="common">Florida lancelet</name>
    <name type="synonym">Amphioxus</name>
    <dbReference type="NCBI Taxonomy" id="7739"/>
    <lineage>
        <taxon>Eukaryota</taxon>
        <taxon>Metazoa</taxon>
        <taxon>Chordata</taxon>
        <taxon>Cephalochordata</taxon>
        <taxon>Leptocardii</taxon>
        <taxon>Amphioxiformes</taxon>
        <taxon>Branchiostomatidae</taxon>
        <taxon>Branchiostoma</taxon>
    </lineage>
</organism>
<dbReference type="Pfam" id="PF20231">
    <property type="entry name" value="DUF6589"/>
    <property type="match status" value="1"/>
</dbReference>
<feature type="region of interest" description="Disordered" evidence="1">
    <location>
        <begin position="86"/>
        <end position="127"/>
    </location>
</feature>
<name>C3ZHH9_BRAFL</name>
<proteinExistence type="predicted"/>
<dbReference type="STRING" id="7739.C3ZHH9"/>
<gene>
    <name evidence="3" type="ORF">BRAFLDRAFT_79556</name>
</gene>